<dbReference type="GO" id="GO:0007155">
    <property type="term" value="P:cell adhesion"/>
    <property type="evidence" value="ECO:0007669"/>
    <property type="project" value="UniProtKB-KW"/>
</dbReference>
<evidence type="ECO:0000256" key="4">
    <source>
        <dbReference type="SAM" id="MobiDB-lite"/>
    </source>
</evidence>
<dbReference type="OrthoDB" id="3544424at2"/>
<dbReference type="EMBL" id="FONV01000017">
    <property type="protein sequence ID" value="SFF67637.1"/>
    <property type="molecule type" value="Genomic_DNA"/>
</dbReference>
<dbReference type="RefSeq" id="WP_093620768.1">
    <property type="nucleotide sequence ID" value="NZ_BOMT01000081.1"/>
</dbReference>
<evidence type="ECO:0000256" key="2">
    <source>
        <dbReference type="ARBA" id="ARBA00022889"/>
    </source>
</evidence>
<evidence type="ECO:0000313" key="7">
    <source>
        <dbReference type="EMBL" id="SFF67637.1"/>
    </source>
</evidence>
<keyword evidence="8" id="KW-1185">Reference proteome</keyword>
<reference evidence="7 8" key="1">
    <citation type="submission" date="2016-10" db="EMBL/GenBank/DDBJ databases">
        <authorList>
            <person name="de Groot N.N."/>
        </authorList>
    </citation>
    <scope>NUCLEOTIDE SEQUENCE [LARGE SCALE GENOMIC DNA]</scope>
    <source>
        <strain evidence="7 8">DSM 43019</strain>
    </source>
</reference>
<dbReference type="PROSITE" id="PS51884">
    <property type="entry name" value="CHAPLIN"/>
    <property type="match status" value="1"/>
</dbReference>
<evidence type="ECO:0000259" key="6">
    <source>
        <dbReference type="PROSITE" id="PS51884"/>
    </source>
</evidence>
<keyword evidence="3" id="KW-0034">Amyloid</keyword>
<proteinExistence type="predicted"/>
<keyword evidence="2" id="KW-0130">Cell adhesion</keyword>
<name>A0A1I2KQZ6_9ACTN</name>
<organism evidence="7 8">
    <name type="scientific">Actinoplanes philippinensis</name>
    <dbReference type="NCBI Taxonomy" id="35752"/>
    <lineage>
        <taxon>Bacteria</taxon>
        <taxon>Bacillati</taxon>
        <taxon>Actinomycetota</taxon>
        <taxon>Actinomycetes</taxon>
        <taxon>Micromonosporales</taxon>
        <taxon>Micromonosporaceae</taxon>
        <taxon>Actinoplanes</taxon>
    </lineage>
</organism>
<feature type="region of interest" description="Disordered" evidence="4">
    <location>
        <begin position="367"/>
        <end position="447"/>
    </location>
</feature>
<keyword evidence="1" id="KW-0964">Secreted</keyword>
<evidence type="ECO:0000313" key="8">
    <source>
        <dbReference type="Proteomes" id="UP000199645"/>
    </source>
</evidence>
<evidence type="ECO:0000256" key="1">
    <source>
        <dbReference type="ARBA" id="ARBA00022512"/>
    </source>
</evidence>
<feature type="chain" id="PRO_5039056845" evidence="5">
    <location>
        <begin position="29"/>
        <end position="468"/>
    </location>
</feature>
<sequence>MKKTWVRKTLSVGILAAGALLLAPAAMAQADIDQATFGNLGALNGNQLAMPMTVPVNVVGNSLGILGSAQSFGVGSNQVGGGSTHQMSGGNEGLLNGNQLAAPVTLPINVAGNATSLLGDSSAEGYAENRVESASAIASGLLGGIVGGVSQVSFGNFGTLNGNEVAMPISIPTSACGNSLALLGAASSYGTCGGGGGFGYVSQAVDTIVAPVRKHFVRSDNYSSCSAYVAASPCGGGGAAAYDVDVVGGYDAGVVSGYDAGCDSGCGGDVDVVAGYDAAQYVEPVAIPVDQCGNSLGMLGYASAYGTCGNYVDTGVVYSQSVQYVEPVPVVPVYTTPAYVLGGSDCVCAPAPAYGYGYGDNNVGKVHVQGPKVHKGNKGNKGPKGDVRGDQGNADKGPKGDVQGDAGYDQGSARDKDEAPADVDDAGYESPDQYGVKPGGRDEERFTATGFTRGLGALGTLDMLGNLR</sequence>
<dbReference type="AlphaFoldDB" id="A0A1I2KQZ6"/>
<dbReference type="InterPro" id="IPR005528">
    <property type="entry name" value="ChpA-H"/>
</dbReference>
<dbReference type="STRING" id="35752.SAMN05421541_117134"/>
<keyword evidence="1" id="KW-0134">Cell wall</keyword>
<feature type="domain" description="Chaplin" evidence="6">
    <location>
        <begin position="156"/>
        <end position="196"/>
    </location>
</feature>
<protein>
    <submittedName>
        <fullName evidence="7">Small secreted domain</fullName>
    </submittedName>
</protein>
<dbReference type="Pfam" id="PF03777">
    <property type="entry name" value="ChpA-C"/>
    <property type="match status" value="3"/>
</dbReference>
<accession>A0A1I2KQZ6</accession>
<gene>
    <name evidence="7" type="ORF">SAMN05421541_117134</name>
</gene>
<feature type="signal peptide" evidence="5">
    <location>
        <begin position="1"/>
        <end position="28"/>
    </location>
</feature>
<dbReference type="Proteomes" id="UP000199645">
    <property type="component" value="Unassembled WGS sequence"/>
</dbReference>
<keyword evidence="5" id="KW-0732">Signal</keyword>
<evidence type="ECO:0000256" key="3">
    <source>
        <dbReference type="ARBA" id="ARBA00023087"/>
    </source>
</evidence>
<evidence type="ECO:0000256" key="5">
    <source>
        <dbReference type="SAM" id="SignalP"/>
    </source>
</evidence>